<comment type="caution">
    <text evidence="1">The sequence shown here is derived from an EMBL/GenBank/DDBJ whole genome shotgun (WGS) entry which is preliminary data.</text>
</comment>
<dbReference type="RefSeq" id="WP_316968736.1">
    <property type="nucleotide sequence ID" value="NZ_JARFPL010000013.1"/>
</dbReference>
<reference evidence="1 2" key="1">
    <citation type="submission" date="2023-03" db="EMBL/GenBank/DDBJ databases">
        <title>Whole genome sequencing of Methanotrichaceae archaeon M04Ac.</title>
        <authorList>
            <person name="Khomyakova M.A."/>
            <person name="Merkel A.Y."/>
            <person name="Slobodkin A.I."/>
        </authorList>
    </citation>
    <scope>NUCLEOTIDE SEQUENCE [LARGE SCALE GENOMIC DNA]</scope>
    <source>
        <strain evidence="1 2">M04Ac</strain>
    </source>
</reference>
<gene>
    <name evidence="1" type="ORF">P0O24_05480</name>
</gene>
<evidence type="ECO:0000313" key="2">
    <source>
        <dbReference type="Proteomes" id="UP001215956"/>
    </source>
</evidence>
<organism evidence="1 2">
    <name type="scientific">Candidatus Methanocrinis alkalitolerans</name>
    <dbReference type="NCBI Taxonomy" id="3033395"/>
    <lineage>
        <taxon>Archaea</taxon>
        <taxon>Methanobacteriati</taxon>
        <taxon>Methanobacteriota</taxon>
        <taxon>Stenosarchaea group</taxon>
        <taxon>Methanomicrobia</taxon>
        <taxon>Methanotrichales</taxon>
        <taxon>Methanotrichaceae</taxon>
        <taxon>Methanocrinis</taxon>
    </lineage>
</organism>
<dbReference type="Proteomes" id="UP001215956">
    <property type="component" value="Unassembled WGS sequence"/>
</dbReference>
<dbReference type="EMBL" id="JARFPL010000013">
    <property type="protein sequence ID" value="MDF0593032.1"/>
    <property type="molecule type" value="Genomic_DNA"/>
</dbReference>
<protein>
    <submittedName>
        <fullName evidence="1">Uncharacterized protein</fullName>
    </submittedName>
</protein>
<evidence type="ECO:0000313" key="1">
    <source>
        <dbReference type="EMBL" id="MDF0593032.1"/>
    </source>
</evidence>
<accession>A0ABT5XE88</accession>
<keyword evidence="2" id="KW-1185">Reference proteome</keyword>
<sequence length="135" mass="16156">MKPSTFDLTERRMRITAFRIGRIWAFKHFFAEKETFKELADHYSRDRYRFEFLTEHERDEAFEKLKSRGFEIHVVEDLAGYVVSLDKRSKYAPVLKNSVEYLETKEERVFLMKDPVSVEEALEFGAEIYDGIIPF</sequence>
<name>A0ABT5XE88_9EURY</name>
<proteinExistence type="predicted"/>